<dbReference type="InterPro" id="IPR000999">
    <property type="entry name" value="RNase_III_dom"/>
</dbReference>
<reference evidence="2 3" key="1">
    <citation type="journal article" date="2018" name="Nat. Ecol. Evol.">
        <title>Pezizomycetes genomes reveal the molecular basis of ectomycorrhizal truffle lifestyle.</title>
        <authorList>
            <person name="Murat C."/>
            <person name="Payen T."/>
            <person name="Noel B."/>
            <person name="Kuo A."/>
            <person name="Morin E."/>
            <person name="Chen J."/>
            <person name="Kohler A."/>
            <person name="Krizsan K."/>
            <person name="Balestrini R."/>
            <person name="Da Silva C."/>
            <person name="Montanini B."/>
            <person name="Hainaut M."/>
            <person name="Levati E."/>
            <person name="Barry K.W."/>
            <person name="Belfiori B."/>
            <person name="Cichocki N."/>
            <person name="Clum A."/>
            <person name="Dockter R.B."/>
            <person name="Fauchery L."/>
            <person name="Guy J."/>
            <person name="Iotti M."/>
            <person name="Le Tacon F."/>
            <person name="Lindquist E.A."/>
            <person name="Lipzen A."/>
            <person name="Malagnac F."/>
            <person name="Mello A."/>
            <person name="Molinier V."/>
            <person name="Miyauchi S."/>
            <person name="Poulain J."/>
            <person name="Riccioni C."/>
            <person name="Rubini A."/>
            <person name="Sitrit Y."/>
            <person name="Splivallo R."/>
            <person name="Traeger S."/>
            <person name="Wang M."/>
            <person name="Zifcakova L."/>
            <person name="Wipf D."/>
            <person name="Zambonelli A."/>
            <person name="Paolocci F."/>
            <person name="Nowrousian M."/>
            <person name="Ottonello S."/>
            <person name="Baldrian P."/>
            <person name="Spatafora J.W."/>
            <person name="Henrissat B."/>
            <person name="Nagy L.G."/>
            <person name="Aury J.M."/>
            <person name="Wincker P."/>
            <person name="Grigoriev I.V."/>
            <person name="Bonfante P."/>
            <person name="Martin F.M."/>
        </authorList>
    </citation>
    <scope>NUCLEOTIDE SEQUENCE [LARGE SCALE GENOMIC DNA]</scope>
    <source>
        <strain evidence="2 3">RN42</strain>
    </source>
</reference>
<protein>
    <submittedName>
        <fullName evidence="2">Ribonuclease III</fullName>
    </submittedName>
</protein>
<gene>
    <name evidence="2" type="ORF">BJ508DRAFT_81154</name>
</gene>
<dbReference type="EMBL" id="ML119668">
    <property type="protein sequence ID" value="RPA82904.1"/>
    <property type="molecule type" value="Genomic_DNA"/>
</dbReference>
<dbReference type="PROSITE" id="PS50142">
    <property type="entry name" value="RNASE_3_2"/>
    <property type="match status" value="1"/>
</dbReference>
<dbReference type="SUPFAM" id="SSF69065">
    <property type="entry name" value="RNase III domain-like"/>
    <property type="match status" value="1"/>
</dbReference>
<dbReference type="Gene3D" id="1.10.1520.10">
    <property type="entry name" value="Ribonuclease III domain"/>
    <property type="match status" value="1"/>
</dbReference>
<dbReference type="CDD" id="cd00593">
    <property type="entry name" value="RIBOc"/>
    <property type="match status" value="1"/>
</dbReference>
<keyword evidence="3" id="KW-1185">Reference proteome</keyword>
<dbReference type="GO" id="GO:0006396">
    <property type="term" value="P:RNA processing"/>
    <property type="evidence" value="ECO:0007669"/>
    <property type="project" value="InterPro"/>
</dbReference>
<dbReference type="OrthoDB" id="2392202at2759"/>
<accession>A0A3N4IMT2</accession>
<feature type="domain" description="RNase III" evidence="1">
    <location>
        <begin position="21"/>
        <end position="139"/>
    </location>
</feature>
<proteinExistence type="predicted"/>
<dbReference type="SMART" id="SM00535">
    <property type="entry name" value="RIBOc"/>
    <property type="match status" value="1"/>
</dbReference>
<dbReference type="AlphaFoldDB" id="A0A3N4IMT2"/>
<dbReference type="InterPro" id="IPR036389">
    <property type="entry name" value="RNase_III_sf"/>
</dbReference>
<dbReference type="STRING" id="1160509.A0A3N4IMT2"/>
<evidence type="ECO:0000259" key="1">
    <source>
        <dbReference type="PROSITE" id="PS50142"/>
    </source>
</evidence>
<evidence type="ECO:0000313" key="2">
    <source>
        <dbReference type="EMBL" id="RPA82904.1"/>
    </source>
</evidence>
<evidence type="ECO:0000313" key="3">
    <source>
        <dbReference type="Proteomes" id="UP000275078"/>
    </source>
</evidence>
<dbReference type="Proteomes" id="UP000275078">
    <property type="component" value="Unassembled WGS sequence"/>
</dbReference>
<name>A0A3N4IMT2_ASCIM</name>
<dbReference type="Pfam" id="PF00636">
    <property type="entry name" value="Ribonuclease_3"/>
    <property type="match status" value="1"/>
</dbReference>
<sequence>MNTDWYKSYPIPTIPKTPLVHTFHDKRIETRVFTHKSLTKVGANALDNEGLEWLGDRILKTFLGILLFKNDPSLSEGAYTEVMGALENNEFFAHLSDIYGLSDKLLVGANTSFACIKKSIIVLGGLFEAYVGGVYLDKVATSDEATALHYMIEWLTPVFEPYLASYKALHTDIKLATGLAKMEVAGTSPIMTKVKDYILLQKWPELEITTTQLTTNLSDSNGGVLVNPWRADLYINGKTYRAVEQKKRNAITSAYKKAWEALTGESA</sequence>
<dbReference type="GO" id="GO:0004525">
    <property type="term" value="F:ribonuclease III activity"/>
    <property type="evidence" value="ECO:0007669"/>
    <property type="project" value="InterPro"/>
</dbReference>
<organism evidence="2 3">
    <name type="scientific">Ascobolus immersus RN42</name>
    <dbReference type="NCBI Taxonomy" id="1160509"/>
    <lineage>
        <taxon>Eukaryota</taxon>
        <taxon>Fungi</taxon>
        <taxon>Dikarya</taxon>
        <taxon>Ascomycota</taxon>
        <taxon>Pezizomycotina</taxon>
        <taxon>Pezizomycetes</taxon>
        <taxon>Pezizales</taxon>
        <taxon>Ascobolaceae</taxon>
        <taxon>Ascobolus</taxon>
    </lineage>
</organism>